<evidence type="ECO:0000259" key="10">
    <source>
        <dbReference type="PROSITE" id="PS50109"/>
    </source>
</evidence>
<dbReference type="InterPro" id="IPR035965">
    <property type="entry name" value="PAS-like_dom_sf"/>
</dbReference>
<keyword evidence="5" id="KW-0808">Transferase</keyword>
<dbReference type="InterPro" id="IPR036097">
    <property type="entry name" value="HisK_dim/P_sf"/>
</dbReference>
<dbReference type="SMART" id="SM00448">
    <property type="entry name" value="REC"/>
    <property type="match status" value="1"/>
</dbReference>
<keyword evidence="9" id="KW-0175">Coiled coil</keyword>
<dbReference type="SUPFAM" id="SSF55785">
    <property type="entry name" value="PYP-like sensor domain (PAS domain)"/>
    <property type="match status" value="1"/>
</dbReference>
<protein>
    <recommendedName>
        <fullName evidence="3">Stage 0 sporulation protein A homolog</fullName>
        <ecNumber evidence="2">2.7.13.3</ecNumber>
    </recommendedName>
</protein>
<dbReference type="Pfam" id="PF00072">
    <property type="entry name" value="Response_reg"/>
    <property type="match status" value="1"/>
</dbReference>
<dbReference type="SUPFAM" id="SSF55874">
    <property type="entry name" value="ATPase domain of HSP90 chaperone/DNA topoisomerase II/histidine kinase"/>
    <property type="match status" value="1"/>
</dbReference>
<comment type="catalytic activity">
    <reaction evidence="1">
        <text>ATP + protein L-histidine = ADP + protein N-phospho-L-histidine.</text>
        <dbReference type="EC" id="2.7.13.3"/>
    </reaction>
</comment>
<proteinExistence type="predicted"/>
<organism evidence="12 13">
    <name type="scientific">Ohessyouella blattaphilus</name>
    <dbReference type="NCBI Taxonomy" id="2949333"/>
    <lineage>
        <taxon>Bacteria</taxon>
        <taxon>Bacillati</taxon>
        <taxon>Bacillota</taxon>
        <taxon>Clostridia</taxon>
        <taxon>Lachnospirales</taxon>
        <taxon>Lachnospiraceae</taxon>
        <taxon>Ohessyouella</taxon>
    </lineage>
</organism>
<feature type="coiled-coil region" evidence="9">
    <location>
        <begin position="6"/>
        <end position="47"/>
    </location>
</feature>
<dbReference type="RefSeq" id="WP_262067799.1">
    <property type="nucleotide sequence ID" value="NZ_JAMXOC010000001.1"/>
</dbReference>
<evidence type="ECO:0000256" key="5">
    <source>
        <dbReference type="ARBA" id="ARBA00022777"/>
    </source>
</evidence>
<dbReference type="PANTHER" id="PTHR45339:SF1">
    <property type="entry name" value="HYBRID SIGNAL TRANSDUCTION HISTIDINE KINASE J"/>
    <property type="match status" value="1"/>
</dbReference>
<accession>A0ABT1EDX4</accession>
<dbReference type="EC" id="2.7.13.3" evidence="2"/>
<keyword evidence="5" id="KW-0418">Kinase</keyword>
<dbReference type="Gene3D" id="3.30.450.20">
    <property type="entry name" value="PAS domain"/>
    <property type="match status" value="1"/>
</dbReference>
<dbReference type="InterPro" id="IPR004358">
    <property type="entry name" value="Sig_transdc_His_kin-like_C"/>
</dbReference>
<evidence type="ECO:0000256" key="4">
    <source>
        <dbReference type="ARBA" id="ARBA00022553"/>
    </source>
</evidence>
<keyword evidence="4 8" id="KW-0597">Phosphoprotein</keyword>
<dbReference type="Pfam" id="PF00512">
    <property type="entry name" value="HisKA"/>
    <property type="match status" value="1"/>
</dbReference>
<evidence type="ECO:0000256" key="3">
    <source>
        <dbReference type="ARBA" id="ARBA00018672"/>
    </source>
</evidence>
<keyword evidence="12" id="KW-0067">ATP-binding</keyword>
<dbReference type="GO" id="GO:0005524">
    <property type="term" value="F:ATP binding"/>
    <property type="evidence" value="ECO:0007669"/>
    <property type="project" value="UniProtKB-KW"/>
</dbReference>
<dbReference type="CDD" id="cd17546">
    <property type="entry name" value="REC_hyHK_CKI1_RcsC-like"/>
    <property type="match status" value="1"/>
</dbReference>
<dbReference type="Gene3D" id="3.40.50.2300">
    <property type="match status" value="1"/>
</dbReference>
<evidence type="ECO:0000256" key="7">
    <source>
        <dbReference type="ARBA" id="ARBA00024867"/>
    </source>
</evidence>
<keyword evidence="13" id="KW-1185">Reference proteome</keyword>
<comment type="caution">
    <text evidence="12">The sequence shown here is derived from an EMBL/GenBank/DDBJ whole genome shotgun (WGS) entry which is preliminary data.</text>
</comment>
<dbReference type="Pfam" id="PF08448">
    <property type="entry name" value="PAS_4"/>
    <property type="match status" value="1"/>
</dbReference>
<dbReference type="PRINTS" id="PR00344">
    <property type="entry name" value="BCTRLSENSOR"/>
</dbReference>
<dbReference type="Proteomes" id="UP001523565">
    <property type="component" value="Unassembled WGS sequence"/>
</dbReference>
<dbReference type="InterPro" id="IPR003594">
    <property type="entry name" value="HATPase_dom"/>
</dbReference>
<dbReference type="SUPFAM" id="SSF47384">
    <property type="entry name" value="Homodimeric domain of signal transducing histidine kinase"/>
    <property type="match status" value="1"/>
</dbReference>
<feature type="domain" description="Response regulatory" evidence="11">
    <location>
        <begin position="439"/>
        <end position="560"/>
    </location>
</feature>
<feature type="modified residue" description="4-aspartylphosphate" evidence="8">
    <location>
        <position position="491"/>
    </location>
</feature>
<dbReference type="Gene3D" id="1.10.287.130">
    <property type="match status" value="1"/>
</dbReference>
<dbReference type="Pfam" id="PF02518">
    <property type="entry name" value="HATPase_c"/>
    <property type="match status" value="1"/>
</dbReference>
<evidence type="ECO:0000256" key="9">
    <source>
        <dbReference type="SAM" id="Coils"/>
    </source>
</evidence>
<evidence type="ECO:0000259" key="11">
    <source>
        <dbReference type="PROSITE" id="PS50110"/>
    </source>
</evidence>
<dbReference type="Gene3D" id="3.30.565.10">
    <property type="entry name" value="Histidine kinase-like ATPase, C-terminal domain"/>
    <property type="match status" value="1"/>
</dbReference>
<dbReference type="InterPro" id="IPR001789">
    <property type="entry name" value="Sig_transdc_resp-reg_receiver"/>
</dbReference>
<keyword evidence="6" id="KW-0902">Two-component regulatory system</keyword>
<sequence length="560" mass="62590">MINKYNHDKDTRLSELEAELQNLRGRLASANEKIEKYEQKMNEEKEPLRELYLNSLLRIMPEIVLFINTDLKVIMCSESYLAAAGMKSYDEIIGTPAIPERLEYPNAQAISSAEQELIDAMESGITIEEEIFFSFIPGTSKRYYKKYVRPLSDTRGQAIGAILLFIDVTDISIAREDAKKASEAKGIFLANMSHEIRTPMNAIIGMTHIARESNEINKKDECLTKIESASAHLLGVINDILDMSKIEAGKFTLSDSEFAFEDLIEQIVTVTSFKVNEKLQKFTIDVDKNVPPFIISDQQRLSQVITNLISNAIKFTPEGGCIDLRIRNLSEQDDICTLQVDVADTGIGISEQQQKQLFQSFQQADSSISRKYGGTGLGLAISKSIILQMNGDIWVESDVGKGSVFKFTAQVKRGAVGNTDTKKGKDLTEETKGIFTGRRILVVEDNEINREIVHALLRDTGATLESAENGRIAYDSLLREETTPYDIILMDVQMPEMNGYEATKAIRSTTNPSVCNTPIIAMTANVFREDIETCLAAGMNDHIGKPLDIDEVMMKLKKYL</sequence>
<evidence type="ECO:0000256" key="2">
    <source>
        <dbReference type="ARBA" id="ARBA00012438"/>
    </source>
</evidence>
<dbReference type="PANTHER" id="PTHR45339">
    <property type="entry name" value="HYBRID SIGNAL TRANSDUCTION HISTIDINE KINASE J"/>
    <property type="match status" value="1"/>
</dbReference>
<evidence type="ECO:0000256" key="1">
    <source>
        <dbReference type="ARBA" id="ARBA00000085"/>
    </source>
</evidence>
<dbReference type="InterPro" id="IPR005467">
    <property type="entry name" value="His_kinase_dom"/>
</dbReference>
<dbReference type="InterPro" id="IPR011006">
    <property type="entry name" value="CheY-like_superfamily"/>
</dbReference>
<evidence type="ECO:0000256" key="6">
    <source>
        <dbReference type="ARBA" id="ARBA00023012"/>
    </source>
</evidence>
<feature type="domain" description="Histidine kinase" evidence="10">
    <location>
        <begin position="191"/>
        <end position="413"/>
    </location>
</feature>
<dbReference type="InterPro" id="IPR013656">
    <property type="entry name" value="PAS_4"/>
</dbReference>
<comment type="function">
    <text evidence="7">May play the central regulatory role in sporulation. It may be an element of the effector pathway responsible for the activation of sporulation genes in response to nutritional stress. Spo0A may act in concert with spo0H (a sigma factor) to control the expression of some genes that are critical to the sporulation process.</text>
</comment>
<evidence type="ECO:0000313" key="12">
    <source>
        <dbReference type="EMBL" id="MCP1108894.1"/>
    </source>
</evidence>
<dbReference type="InterPro" id="IPR036890">
    <property type="entry name" value="HATPase_C_sf"/>
</dbReference>
<reference evidence="12 13" key="1">
    <citation type="journal article" date="2022" name="Genome Biol. Evol.">
        <title>Host diet, physiology and behaviors set the stage for Lachnospiraceae cladogenesis.</title>
        <authorList>
            <person name="Vera-Ponce De Leon A."/>
            <person name="Schneider M."/>
            <person name="Jahnes B.C."/>
            <person name="Sadowski V."/>
            <person name="Camuy-Velez L.A."/>
            <person name="Duan J."/>
            <person name="Sabree Z.L."/>
        </authorList>
    </citation>
    <scope>NUCLEOTIDE SEQUENCE [LARGE SCALE GENOMIC DNA]</scope>
    <source>
        <strain evidence="12 13">PAL227</strain>
    </source>
</reference>
<evidence type="ECO:0000256" key="8">
    <source>
        <dbReference type="PROSITE-ProRule" id="PRU00169"/>
    </source>
</evidence>
<dbReference type="SMART" id="SM00388">
    <property type="entry name" value="HisKA"/>
    <property type="match status" value="1"/>
</dbReference>
<name>A0ABT1EDX4_9FIRM</name>
<gene>
    <name evidence="12" type="ORF">NK118_01345</name>
</gene>
<keyword evidence="12" id="KW-0547">Nucleotide-binding</keyword>
<dbReference type="CDD" id="cd00082">
    <property type="entry name" value="HisKA"/>
    <property type="match status" value="1"/>
</dbReference>
<dbReference type="EMBL" id="JAMZFV010000001">
    <property type="protein sequence ID" value="MCP1108894.1"/>
    <property type="molecule type" value="Genomic_DNA"/>
</dbReference>
<dbReference type="SMART" id="SM00387">
    <property type="entry name" value="HATPase_c"/>
    <property type="match status" value="1"/>
</dbReference>
<dbReference type="SUPFAM" id="SSF52172">
    <property type="entry name" value="CheY-like"/>
    <property type="match status" value="1"/>
</dbReference>
<dbReference type="PROSITE" id="PS50109">
    <property type="entry name" value="HIS_KIN"/>
    <property type="match status" value="1"/>
</dbReference>
<evidence type="ECO:0000313" key="13">
    <source>
        <dbReference type="Proteomes" id="UP001523565"/>
    </source>
</evidence>
<dbReference type="InterPro" id="IPR003661">
    <property type="entry name" value="HisK_dim/P_dom"/>
</dbReference>
<dbReference type="PROSITE" id="PS50110">
    <property type="entry name" value="RESPONSE_REGULATORY"/>
    <property type="match status" value="1"/>
</dbReference>
<dbReference type="CDD" id="cd16922">
    <property type="entry name" value="HATPase_EvgS-ArcB-TorS-like"/>
    <property type="match status" value="1"/>
</dbReference>